<gene>
    <name evidence="2" type="ORF">QJS10_CPA01g02958</name>
</gene>
<dbReference type="InterPro" id="IPR040424">
    <property type="entry name" value="Smn1"/>
</dbReference>
<dbReference type="PANTHER" id="PTHR39267">
    <property type="entry name" value="SURVIVAL MOTOR NEURON-LIKE PROTEIN 1"/>
    <property type="match status" value="1"/>
</dbReference>
<dbReference type="PANTHER" id="PTHR39267:SF1">
    <property type="entry name" value="SURVIVAL MOTOR NEURON PROTEIN"/>
    <property type="match status" value="1"/>
</dbReference>
<name>A0AAV9FKE5_ACOCL</name>
<dbReference type="Proteomes" id="UP001180020">
    <property type="component" value="Unassembled WGS sequence"/>
</dbReference>
<dbReference type="CDD" id="cd22851">
    <property type="entry name" value="SMN_N"/>
    <property type="match status" value="1"/>
</dbReference>
<proteinExistence type="predicted"/>
<reference evidence="2" key="1">
    <citation type="journal article" date="2023" name="Nat. Commun.">
        <title>Diploid and tetraploid genomes of Acorus and the evolution of monocots.</title>
        <authorList>
            <person name="Ma L."/>
            <person name="Liu K.W."/>
            <person name="Li Z."/>
            <person name="Hsiao Y.Y."/>
            <person name="Qi Y."/>
            <person name="Fu T."/>
            <person name="Tang G.D."/>
            <person name="Zhang D."/>
            <person name="Sun W.H."/>
            <person name="Liu D.K."/>
            <person name="Li Y."/>
            <person name="Chen G.Z."/>
            <person name="Liu X.D."/>
            <person name="Liao X.Y."/>
            <person name="Jiang Y.T."/>
            <person name="Yu X."/>
            <person name="Hao Y."/>
            <person name="Huang J."/>
            <person name="Zhao X.W."/>
            <person name="Ke S."/>
            <person name="Chen Y.Y."/>
            <person name="Wu W.L."/>
            <person name="Hsu J.L."/>
            <person name="Lin Y.F."/>
            <person name="Huang M.D."/>
            <person name="Li C.Y."/>
            <person name="Huang L."/>
            <person name="Wang Z.W."/>
            <person name="Zhao X."/>
            <person name="Zhong W.Y."/>
            <person name="Peng D.H."/>
            <person name="Ahmad S."/>
            <person name="Lan S."/>
            <person name="Zhang J.S."/>
            <person name="Tsai W.C."/>
            <person name="Van de Peer Y."/>
            <person name="Liu Z.J."/>
        </authorList>
    </citation>
    <scope>NUCLEOTIDE SEQUENCE</scope>
    <source>
        <strain evidence="2">CP</strain>
    </source>
</reference>
<keyword evidence="3" id="KW-1185">Reference proteome</keyword>
<dbReference type="AlphaFoldDB" id="A0AAV9FKE5"/>
<organism evidence="2 3">
    <name type="scientific">Acorus calamus</name>
    <name type="common">Sweet flag</name>
    <dbReference type="NCBI Taxonomy" id="4465"/>
    <lineage>
        <taxon>Eukaryota</taxon>
        <taxon>Viridiplantae</taxon>
        <taxon>Streptophyta</taxon>
        <taxon>Embryophyta</taxon>
        <taxon>Tracheophyta</taxon>
        <taxon>Spermatophyta</taxon>
        <taxon>Magnoliopsida</taxon>
        <taxon>Liliopsida</taxon>
        <taxon>Acoraceae</taxon>
        <taxon>Acorus</taxon>
    </lineage>
</organism>
<evidence type="ECO:0000259" key="1">
    <source>
        <dbReference type="Pfam" id="PF20636"/>
    </source>
</evidence>
<accession>A0AAV9FKE5</accession>
<protein>
    <recommendedName>
        <fullName evidence="1">Survival Motor Neuron Gemin2-binding domain-containing protein</fullName>
    </recommendedName>
</protein>
<dbReference type="InterPro" id="IPR049481">
    <property type="entry name" value="SMN_G2-BD"/>
</dbReference>
<dbReference type="Pfam" id="PF20636">
    <property type="entry name" value="SMN_G2-BD"/>
    <property type="match status" value="1"/>
</dbReference>
<evidence type="ECO:0000313" key="2">
    <source>
        <dbReference type="EMBL" id="KAK1324953.1"/>
    </source>
</evidence>
<evidence type="ECO:0000313" key="3">
    <source>
        <dbReference type="Proteomes" id="UP001180020"/>
    </source>
</evidence>
<reference evidence="2" key="2">
    <citation type="submission" date="2023-06" db="EMBL/GenBank/DDBJ databases">
        <authorList>
            <person name="Ma L."/>
            <person name="Liu K.-W."/>
            <person name="Li Z."/>
            <person name="Hsiao Y.-Y."/>
            <person name="Qi Y."/>
            <person name="Fu T."/>
            <person name="Tang G."/>
            <person name="Zhang D."/>
            <person name="Sun W.-H."/>
            <person name="Liu D.-K."/>
            <person name="Li Y."/>
            <person name="Chen G.-Z."/>
            <person name="Liu X.-D."/>
            <person name="Liao X.-Y."/>
            <person name="Jiang Y.-T."/>
            <person name="Yu X."/>
            <person name="Hao Y."/>
            <person name="Huang J."/>
            <person name="Zhao X.-W."/>
            <person name="Ke S."/>
            <person name="Chen Y.-Y."/>
            <person name="Wu W.-L."/>
            <person name="Hsu J.-L."/>
            <person name="Lin Y.-F."/>
            <person name="Huang M.-D."/>
            <person name="Li C.-Y."/>
            <person name="Huang L."/>
            <person name="Wang Z.-W."/>
            <person name="Zhao X."/>
            <person name="Zhong W.-Y."/>
            <person name="Peng D.-H."/>
            <person name="Ahmad S."/>
            <person name="Lan S."/>
            <person name="Zhang J.-S."/>
            <person name="Tsai W.-C."/>
            <person name="Van De Peer Y."/>
            <person name="Liu Z.-J."/>
        </authorList>
    </citation>
    <scope>NUCLEOTIDE SEQUENCE</scope>
    <source>
        <strain evidence="2">CP</strain>
        <tissue evidence="2">Leaves</tissue>
    </source>
</reference>
<sequence length="334" mass="36039">MGKGADPWDDSALIDAFQDAMSKYKAMHGKASSLNLAEGEENVPNLVEDTEGIFEHEKKSNSVEQTEGSLVDDGVAREFATEQLSSSVLPPKQETDEVYYGSQGGVEYEQLLSRYYELEGLRQNVLQQLQQSSSYQAMNQCSDFQTQQLPTDSASYNTSIPSCCTCSVSPCFLVPTSAACAQHSSGSHGSYMTQNVNSCLACTSSYNGWTPSCSPCLSHCAIAPCFVPSCGLGKQGVADNISCSVSPKHNSDAVKRSNVADESVVKTAMMAAERAICSMKLDGSEIPGTSEGHDKEKQNIDLETDLSSVLSAWYSAGFYTGKYLMEQSGQRCHK</sequence>
<feature type="domain" description="Survival Motor Neuron Gemin2-binding" evidence="1">
    <location>
        <begin position="1"/>
        <end position="29"/>
    </location>
</feature>
<dbReference type="EMBL" id="JAUJYO010000001">
    <property type="protein sequence ID" value="KAK1324953.1"/>
    <property type="molecule type" value="Genomic_DNA"/>
</dbReference>
<comment type="caution">
    <text evidence="2">The sequence shown here is derived from an EMBL/GenBank/DDBJ whole genome shotgun (WGS) entry which is preliminary data.</text>
</comment>